<keyword evidence="6 7" id="KW-0511">Multifunctional enzyme</keyword>
<feature type="region of interest" description="Uridylyltransferase" evidence="7">
    <location>
        <begin position="1"/>
        <end position="325"/>
    </location>
</feature>
<dbReference type="GO" id="GO:0008081">
    <property type="term" value="F:phosphoric diester hydrolase activity"/>
    <property type="evidence" value="ECO:0007669"/>
    <property type="project" value="UniProtKB-UniRule"/>
</dbReference>
<evidence type="ECO:0000313" key="12">
    <source>
        <dbReference type="Proteomes" id="UP000183994"/>
    </source>
</evidence>
<keyword evidence="4 7" id="KW-0378">Hydrolase</keyword>
<dbReference type="Proteomes" id="UP000183994">
    <property type="component" value="Unassembled WGS sequence"/>
</dbReference>
<comment type="caution">
    <text evidence="7">Lacks conserved residue(s) required for the propagation of feature annotation.</text>
</comment>
<proteinExistence type="inferred from homology"/>
<dbReference type="SUPFAM" id="SSF55021">
    <property type="entry name" value="ACT-like"/>
    <property type="match status" value="2"/>
</dbReference>
<dbReference type="STRING" id="1121393.SAMN02745216_00034"/>
<dbReference type="HAMAP" id="MF_00277">
    <property type="entry name" value="PII_uridylyl_transf"/>
    <property type="match status" value="1"/>
</dbReference>
<keyword evidence="2 7" id="KW-0548">Nucleotidyltransferase</keyword>
<dbReference type="SMART" id="SM00471">
    <property type="entry name" value="HDc"/>
    <property type="match status" value="1"/>
</dbReference>
<reference evidence="12" key="1">
    <citation type="submission" date="2016-11" db="EMBL/GenBank/DDBJ databases">
        <authorList>
            <person name="Varghese N."/>
            <person name="Submissions S."/>
        </authorList>
    </citation>
    <scope>NUCLEOTIDE SEQUENCE [LARGE SCALE GENOMIC DNA]</scope>
    <source>
        <strain evidence="12">DSM 16219</strain>
    </source>
</reference>
<dbReference type="SUPFAM" id="SSF109604">
    <property type="entry name" value="HD-domain/PDEase-like"/>
    <property type="match status" value="1"/>
</dbReference>
<comment type="catalytic activity">
    <reaction evidence="7">
        <text>[protein-PII]-uridylyl-L-tyrosine + H2O = [protein-PII]-L-tyrosine + UMP + H(+)</text>
        <dbReference type="Rhea" id="RHEA:48600"/>
        <dbReference type="Rhea" id="RHEA-COMP:12147"/>
        <dbReference type="Rhea" id="RHEA-COMP:12148"/>
        <dbReference type="ChEBI" id="CHEBI:15377"/>
        <dbReference type="ChEBI" id="CHEBI:15378"/>
        <dbReference type="ChEBI" id="CHEBI:46858"/>
        <dbReference type="ChEBI" id="CHEBI:57865"/>
        <dbReference type="ChEBI" id="CHEBI:90602"/>
    </reaction>
</comment>
<dbReference type="InterPro" id="IPR013546">
    <property type="entry name" value="PII_UdlTrfase/GS_AdlTrfase"/>
</dbReference>
<comment type="catalytic activity">
    <reaction evidence="7">
        <text>[protein-PII]-L-tyrosine + UTP = [protein-PII]-uridylyl-L-tyrosine + diphosphate</text>
        <dbReference type="Rhea" id="RHEA:13673"/>
        <dbReference type="Rhea" id="RHEA-COMP:12147"/>
        <dbReference type="Rhea" id="RHEA-COMP:12148"/>
        <dbReference type="ChEBI" id="CHEBI:33019"/>
        <dbReference type="ChEBI" id="CHEBI:46398"/>
        <dbReference type="ChEBI" id="CHEBI:46858"/>
        <dbReference type="ChEBI" id="CHEBI:90602"/>
        <dbReference type="EC" id="2.7.7.59"/>
    </reaction>
</comment>
<evidence type="ECO:0000256" key="4">
    <source>
        <dbReference type="ARBA" id="ARBA00022801"/>
    </source>
</evidence>
<comment type="function">
    <text evidence="7">Modifies, by uridylylation and deuridylylation, the PII regulatory proteins (GlnB and homologs), in response to the nitrogen status of the cell that GlnD senses through the glutamine level. Under low glutamine levels, catalyzes the conversion of the PII proteins and UTP to PII-UMP and PPi, while under higher glutamine levels, GlnD hydrolyzes PII-UMP to PII and UMP (deuridylylation). Thus, controls uridylylation state and activity of the PII proteins, and plays an important role in the regulation of nitrogen metabolism.</text>
</comment>
<dbReference type="OrthoDB" id="9758038at2"/>
<evidence type="ECO:0000256" key="2">
    <source>
        <dbReference type="ARBA" id="ARBA00022695"/>
    </source>
</evidence>
<keyword evidence="5 7" id="KW-0460">Magnesium</keyword>
<dbReference type="RefSeq" id="WP_073471732.1">
    <property type="nucleotide sequence ID" value="NZ_FQZU01000001.1"/>
</dbReference>
<keyword evidence="1 7" id="KW-0808">Transferase</keyword>
<dbReference type="GO" id="GO:0006808">
    <property type="term" value="P:regulation of nitrogen utilization"/>
    <property type="evidence" value="ECO:0007669"/>
    <property type="project" value="UniProtKB-UniRule"/>
</dbReference>
<dbReference type="NCBIfam" id="TIGR01693">
    <property type="entry name" value="UTase_glnD"/>
    <property type="match status" value="1"/>
</dbReference>
<organism evidence="11 12">
    <name type="scientific">Desulfatibacillum alkenivorans DSM 16219</name>
    <dbReference type="NCBI Taxonomy" id="1121393"/>
    <lineage>
        <taxon>Bacteria</taxon>
        <taxon>Pseudomonadati</taxon>
        <taxon>Thermodesulfobacteriota</taxon>
        <taxon>Desulfobacteria</taxon>
        <taxon>Desulfobacterales</taxon>
        <taxon>Desulfatibacillaceae</taxon>
        <taxon>Desulfatibacillum</taxon>
    </lineage>
</organism>
<dbReference type="Pfam" id="PF03445">
    <property type="entry name" value="DUF294"/>
    <property type="match status" value="1"/>
</dbReference>
<feature type="domain" description="HD" evidence="10">
    <location>
        <begin position="443"/>
        <end position="567"/>
    </location>
</feature>
<dbReference type="AlphaFoldDB" id="A0A1M6BNZ0"/>
<feature type="region of interest" description="Disordered" evidence="8">
    <location>
        <begin position="865"/>
        <end position="893"/>
    </location>
</feature>
<comment type="cofactor">
    <cofactor evidence="7">
        <name>Mg(2+)</name>
        <dbReference type="ChEBI" id="CHEBI:18420"/>
    </cofactor>
</comment>
<dbReference type="PANTHER" id="PTHR47320">
    <property type="entry name" value="BIFUNCTIONAL URIDYLYLTRANSFERASE/URIDYLYL-REMOVING ENZYME"/>
    <property type="match status" value="1"/>
</dbReference>
<feature type="domain" description="ACT" evidence="9">
    <location>
        <begin position="684"/>
        <end position="756"/>
    </location>
</feature>
<accession>A0A1M6BNZ0</accession>
<dbReference type="CDD" id="cd04899">
    <property type="entry name" value="ACT_ACR-UUR-like_2"/>
    <property type="match status" value="1"/>
</dbReference>
<protein>
    <recommendedName>
        <fullName evidence="7">Bifunctional uridylyltransferase/uridylyl-removing enzyme</fullName>
        <shortName evidence="7">UTase/UR</shortName>
    </recommendedName>
    <alternativeName>
        <fullName evidence="7">Bifunctional [protein-PII] modification enzyme</fullName>
    </alternativeName>
    <alternativeName>
        <fullName evidence="7">Bifunctional nitrogen sensor protein</fullName>
    </alternativeName>
    <domain>
        <recommendedName>
            <fullName evidence="7">[Protein-PII] uridylyltransferase</fullName>
            <shortName evidence="7">PII uridylyltransferase</shortName>
            <shortName evidence="7">UTase</shortName>
            <ecNumber evidence="7">2.7.7.59</ecNumber>
        </recommendedName>
    </domain>
    <domain>
        <recommendedName>
            <fullName evidence="7">[Protein-PII]-UMP uridylyl-removing enzyme</fullName>
            <shortName evidence="7">UR</shortName>
            <ecNumber evidence="7">3.1.4.-</ecNumber>
        </recommendedName>
    </domain>
</protein>
<dbReference type="InterPro" id="IPR005105">
    <property type="entry name" value="GlnD_Uridyltrans_N"/>
</dbReference>
<dbReference type="PANTHER" id="PTHR47320:SF1">
    <property type="entry name" value="BIFUNCTIONAL URIDYLYLTRANSFERASE_URIDYLYL-REMOVING ENZYME"/>
    <property type="match status" value="1"/>
</dbReference>
<dbReference type="InterPro" id="IPR010043">
    <property type="entry name" value="UTase/UR"/>
</dbReference>
<dbReference type="Gene3D" id="1.10.3210.10">
    <property type="entry name" value="Hypothetical protein af1432"/>
    <property type="match status" value="1"/>
</dbReference>
<dbReference type="PROSITE" id="PS51831">
    <property type="entry name" value="HD"/>
    <property type="match status" value="1"/>
</dbReference>
<evidence type="ECO:0000256" key="5">
    <source>
        <dbReference type="ARBA" id="ARBA00022842"/>
    </source>
</evidence>
<dbReference type="PIRSF" id="PIRSF006288">
    <property type="entry name" value="PII_uridyltransf"/>
    <property type="match status" value="1"/>
</dbReference>
<dbReference type="Gene3D" id="1.20.120.330">
    <property type="entry name" value="Nucleotidyltransferases domain 2"/>
    <property type="match status" value="1"/>
</dbReference>
<dbReference type="SUPFAM" id="SSF81593">
    <property type="entry name" value="Nucleotidyltransferase substrate binding subunit/domain"/>
    <property type="match status" value="1"/>
</dbReference>
<evidence type="ECO:0000256" key="8">
    <source>
        <dbReference type="SAM" id="MobiDB-lite"/>
    </source>
</evidence>
<evidence type="ECO:0000259" key="10">
    <source>
        <dbReference type="PROSITE" id="PS51831"/>
    </source>
</evidence>
<dbReference type="SUPFAM" id="SSF81301">
    <property type="entry name" value="Nucleotidyltransferase"/>
    <property type="match status" value="1"/>
</dbReference>
<comment type="activity regulation">
    <text evidence="7">Uridylyltransferase (UTase) activity is inhibited by glutamine, while glutamine activates uridylyl-removing (UR) activity.</text>
</comment>
<dbReference type="EC" id="2.7.7.59" evidence="7"/>
<dbReference type="CDD" id="cd05401">
    <property type="entry name" value="NT_GlnE_GlnD_like"/>
    <property type="match status" value="1"/>
</dbReference>
<dbReference type="CDD" id="cd04900">
    <property type="entry name" value="ACT_UUR-like_1"/>
    <property type="match status" value="1"/>
</dbReference>
<evidence type="ECO:0000259" key="9">
    <source>
        <dbReference type="PROSITE" id="PS51671"/>
    </source>
</evidence>
<sequence>MNNPEAITNLTKSLEELQTLDEPRELDNLHARAVAIDDYFRATFENSSVGPRMRVDKNPYALIALGGYGRREQCIGSDVDILFLFEKKMPDQATELVQEAIYPLWDLGMDVGHATRTLKECISLASKDFDVLTPLLDARFICGMSPLYTRLMEMVHDKVLKGKTRTAFLKWLASTKQDRHDRYGDSSYLLEPNLKEGRGGLRDYHAMLWIGRIAHGVRDPRDLEYLGLLSHGEYATLTQALDFIWKVRNHLHHIAKRKCDQLFFEYQPLVAQALGFGGDQDLQGIEQFLKTLHRAMEQVKQRHKMFMLSALPRSRPGRPFKAVRPTRTPGIIVEKGAMVFEDPSALAKDPALLMEIFAESARESLPLSLDANRLVRDFAQVVDDSFRSDPRVVKAFEKVLSTPAPDFNPMEEMFATRFITAFIPEMGAIMDRIQYTHYHVFPVDKHSIKALQIVKSFASRAEDRRNHDLYNALYQEIPNKKTLHWAVLLHDVGKGSPEGGHSGRGARTAREILSRMGYGEAMIKDVEFLIREHLLLAKTATRRDLHDENTSLACARKIKDPDRLKMLYLLTVADSQATGPKAWNDWTSVLLQSLFIKTHQILTKGELATEEATRMVKDKRKQVLAAAPESMKREWYNLFTLMSPRYLQYTQPKEIVDHIRLYERLQDADAVIEAAPSRDANLRTVTVCAKDRPGLFSKIAGVLTLNNLNIFDAQIFTWRNHTAMDIFQVTPPLDSLFEKRTWQRVERDLGKVLSGEMDLSKALEDKPVAKSDDNSASALRRERVSVDNGSSGFFTIVEVIAYDQLGLLYKITDALYRCGLDIWVAKIATKADQVVDVFYVRDFDGQKVDSPESVDAIKQTILETLHGERDNKGVQPAGLGETGDEPSPSNPIH</sequence>
<dbReference type="EMBL" id="FQZU01000001">
    <property type="protein sequence ID" value="SHI50422.1"/>
    <property type="molecule type" value="Genomic_DNA"/>
</dbReference>
<evidence type="ECO:0000256" key="6">
    <source>
        <dbReference type="ARBA" id="ARBA00023268"/>
    </source>
</evidence>
<feature type="domain" description="ACT" evidence="9">
    <location>
        <begin position="796"/>
        <end position="876"/>
    </location>
</feature>
<dbReference type="InterPro" id="IPR002912">
    <property type="entry name" value="ACT_dom"/>
</dbReference>
<dbReference type="InterPro" id="IPR003607">
    <property type="entry name" value="HD/PDEase_dom"/>
</dbReference>
<dbReference type="CDD" id="cd00077">
    <property type="entry name" value="HDc"/>
    <property type="match status" value="1"/>
</dbReference>
<dbReference type="Pfam" id="PF01966">
    <property type="entry name" value="HD"/>
    <property type="match status" value="1"/>
</dbReference>
<comment type="domain">
    <text evidence="7">Has four distinct domains: an N-terminal nucleotidyltransferase (NT) domain responsible for UTase activity, a central HD domain that encodes UR activity, and two C-terminal ACT domains that seem to have a role in glutamine sensing.</text>
</comment>
<evidence type="ECO:0000256" key="3">
    <source>
        <dbReference type="ARBA" id="ARBA00022737"/>
    </source>
</evidence>
<name>A0A1M6BNZ0_9BACT</name>
<dbReference type="InterPro" id="IPR006674">
    <property type="entry name" value="HD_domain"/>
</dbReference>
<evidence type="ECO:0000256" key="1">
    <source>
        <dbReference type="ARBA" id="ARBA00022679"/>
    </source>
</evidence>
<dbReference type="InterPro" id="IPR045865">
    <property type="entry name" value="ACT-like_dom_sf"/>
</dbReference>
<dbReference type="Pfam" id="PF08335">
    <property type="entry name" value="GlnD_UR_UTase"/>
    <property type="match status" value="1"/>
</dbReference>
<dbReference type="EC" id="3.1.4.-" evidence="7"/>
<keyword evidence="12" id="KW-1185">Reference proteome</keyword>
<keyword evidence="3" id="KW-0677">Repeat</keyword>
<comment type="similarity">
    <text evidence="7">Belongs to the GlnD family.</text>
</comment>
<evidence type="ECO:0000313" key="11">
    <source>
        <dbReference type="EMBL" id="SHI50422.1"/>
    </source>
</evidence>
<dbReference type="PROSITE" id="PS51671">
    <property type="entry name" value="ACT"/>
    <property type="match status" value="2"/>
</dbReference>
<dbReference type="GO" id="GO:0008773">
    <property type="term" value="F:[protein-PII] uridylyltransferase activity"/>
    <property type="evidence" value="ECO:0007669"/>
    <property type="project" value="UniProtKB-UniRule"/>
</dbReference>
<dbReference type="Gene3D" id="3.30.70.260">
    <property type="match status" value="1"/>
</dbReference>
<evidence type="ECO:0000256" key="7">
    <source>
        <dbReference type="HAMAP-Rule" id="MF_00277"/>
    </source>
</evidence>
<dbReference type="InterPro" id="IPR043519">
    <property type="entry name" value="NT_sf"/>
</dbReference>
<gene>
    <name evidence="7" type="primary">glnD</name>
    <name evidence="11" type="ORF">SAMN02745216_00034</name>
</gene>